<keyword evidence="2" id="KW-1185">Reference proteome</keyword>
<proteinExistence type="predicted"/>
<gene>
    <name evidence="1" type="ORF">NAF29_01990</name>
</gene>
<comment type="caution">
    <text evidence="1">The sequence shown here is derived from an EMBL/GenBank/DDBJ whole genome shotgun (WGS) entry which is preliminary data.</text>
</comment>
<sequence>MTRYYGLFIGFVLGALLALQIAASWHSAAHLSEADSATHHCTLCLVKSSVATPTSLLVILIPLLSLGFCTRTFVCLRFILSISEPGHCRGPPSIV</sequence>
<organism evidence="1 2">
    <name type="scientific">Echinimonas agarilytica</name>
    <dbReference type="NCBI Taxonomy" id="1215918"/>
    <lineage>
        <taxon>Bacteria</taxon>
        <taxon>Pseudomonadati</taxon>
        <taxon>Pseudomonadota</taxon>
        <taxon>Gammaproteobacteria</taxon>
        <taxon>Alteromonadales</taxon>
        <taxon>Echinimonadaceae</taxon>
        <taxon>Echinimonas</taxon>
    </lineage>
</organism>
<protein>
    <submittedName>
        <fullName evidence="1">Uncharacterized protein</fullName>
    </submittedName>
</protein>
<dbReference type="RefSeq" id="WP_251259809.1">
    <property type="nucleotide sequence ID" value="NZ_JAMQGP010000001.1"/>
</dbReference>
<accession>A0AA42B667</accession>
<name>A0AA42B667_9GAMM</name>
<dbReference type="AlphaFoldDB" id="A0AA42B667"/>
<evidence type="ECO:0000313" key="1">
    <source>
        <dbReference type="EMBL" id="MCM2678442.1"/>
    </source>
</evidence>
<dbReference type="EMBL" id="JAMQGP010000001">
    <property type="protein sequence ID" value="MCM2678442.1"/>
    <property type="molecule type" value="Genomic_DNA"/>
</dbReference>
<dbReference type="Proteomes" id="UP001165393">
    <property type="component" value="Unassembled WGS sequence"/>
</dbReference>
<reference evidence="1 2" key="1">
    <citation type="journal article" date="2013" name="Antonie Van Leeuwenhoek">
        <title>Echinimonas agarilytica gen. nov., sp. nov., a new gammaproteobacterium isolated from the sea urchin Strongylocentrotus intermedius.</title>
        <authorList>
            <person name="Nedashkovskaya O.I."/>
            <person name="Stenkova A.M."/>
            <person name="Zhukova N.V."/>
            <person name="Van Trappen S."/>
            <person name="Lee J.S."/>
            <person name="Kim S.B."/>
        </authorList>
    </citation>
    <scope>NUCLEOTIDE SEQUENCE [LARGE SCALE GENOMIC DNA]</scope>
    <source>
        <strain evidence="1 2">KMM 6351</strain>
    </source>
</reference>
<evidence type="ECO:0000313" key="2">
    <source>
        <dbReference type="Proteomes" id="UP001165393"/>
    </source>
</evidence>